<keyword evidence="2" id="KW-0472">Membrane</keyword>
<name>K9X6V0_9NOST</name>
<evidence type="ECO:0008006" key="5">
    <source>
        <dbReference type="Google" id="ProtNLM"/>
    </source>
</evidence>
<dbReference type="OrthoDB" id="508213at2"/>
<feature type="compositionally biased region" description="Polar residues" evidence="1">
    <location>
        <begin position="120"/>
        <end position="132"/>
    </location>
</feature>
<dbReference type="KEGG" id="csg:Cylst_6594"/>
<feature type="transmembrane region" description="Helical" evidence="2">
    <location>
        <begin position="89"/>
        <end position="110"/>
    </location>
</feature>
<dbReference type="HOGENOM" id="CLU_026907_0_0_3"/>
<feature type="compositionally biased region" description="Polar residues" evidence="1">
    <location>
        <begin position="284"/>
        <end position="303"/>
    </location>
</feature>
<gene>
    <name evidence="3" type="ORF">Cylst_6594</name>
</gene>
<keyword evidence="2" id="KW-1133">Transmembrane helix</keyword>
<evidence type="ECO:0000256" key="1">
    <source>
        <dbReference type="SAM" id="MobiDB-lite"/>
    </source>
</evidence>
<feature type="compositionally biased region" description="Polar residues" evidence="1">
    <location>
        <begin position="14"/>
        <end position="37"/>
    </location>
</feature>
<geneLocation type="plasmid" evidence="3 4">
    <name>pCYLST.01</name>
</geneLocation>
<feature type="region of interest" description="Disordered" evidence="1">
    <location>
        <begin position="116"/>
        <end position="218"/>
    </location>
</feature>
<organism evidence="3 4">
    <name type="scientific">Cylindrospermum stagnale PCC 7417</name>
    <dbReference type="NCBI Taxonomy" id="56107"/>
    <lineage>
        <taxon>Bacteria</taxon>
        <taxon>Bacillati</taxon>
        <taxon>Cyanobacteriota</taxon>
        <taxon>Cyanophyceae</taxon>
        <taxon>Nostocales</taxon>
        <taxon>Nostocaceae</taxon>
        <taxon>Cylindrospermum</taxon>
    </lineage>
</organism>
<proteinExistence type="predicted"/>
<keyword evidence="2" id="KW-0812">Transmembrane</keyword>
<feature type="region of interest" description="Disordered" evidence="1">
    <location>
        <begin position="1"/>
        <end position="44"/>
    </location>
</feature>
<dbReference type="Proteomes" id="UP000010475">
    <property type="component" value="Plasmid pCYLST.01"/>
</dbReference>
<dbReference type="AlphaFoldDB" id="K9X6V0"/>
<evidence type="ECO:0000313" key="3">
    <source>
        <dbReference type="EMBL" id="AFZ28365.1"/>
    </source>
</evidence>
<reference evidence="3 4" key="1">
    <citation type="submission" date="2012-06" db="EMBL/GenBank/DDBJ databases">
        <title>Noncontiguous Finished plasmid 1 of genome of Cylindrospermum stagnale PCC 7417.</title>
        <authorList>
            <consortium name="US DOE Joint Genome Institute"/>
            <person name="Gugger M."/>
            <person name="Coursin T."/>
            <person name="Rippka R."/>
            <person name="Tandeau De Marsac N."/>
            <person name="Huntemann M."/>
            <person name="Wei C.-L."/>
            <person name="Han J."/>
            <person name="Detter J.C."/>
            <person name="Han C."/>
            <person name="Tapia R."/>
            <person name="Davenport K."/>
            <person name="Daligault H."/>
            <person name="Erkkila T."/>
            <person name="Gu W."/>
            <person name="Munk A.C.C."/>
            <person name="Teshima H."/>
            <person name="Xu Y."/>
            <person name="Chain P."/>
            <person name="Chen A."/>
            <person name="Krypides N."/>
            <person name="Mavromatis K."/>
            <person name="Markowitz V."/>
            <person name="Szeto E."/>
            <person name="Ivanova N."/>
            <person name="Mikhailova N."/>
            <person name="Ovchinnikova G."/>
            <person name="Pagani I."/>
            <person name="Pati A."/>
            <person name="Goodwin L."/>
            <person name="Peters L."/>
            <person name="Pitluck S."/>
            <person name="Woyke T."/>
            <person name="Kerfeld C."/>
        </authorList>
    </citation>
    <scope>NUCLEOTIDE SEQUENCE [LARGE SCALE GENOMIC DNA]</scope>
    <source>
        <strain evidence="3 4">PCC 7417</strain>
        <plasmid evidence="4">Plasmid pCYLST.01</plasmid>
    </source>
</reference>
<evidence type="ECO:0000256" key="2">
    <source>
        <dbReference type="SAM" id="Phobius"/>
    </source>
</evidence>
<accession>K9X6V0</accession>
<evidence type="ECO:0000313" key="4">
    <source>
        <dbReference type="Proteomes" id="UP000010475"/>
    </source>
</evidence>
<dbReference type="EMBL" id="CP003643">
    <property type="protein sequence ID" value="AFZ28365.1"/>
    <property type="molecule type" value="Genomic_DNA"/>
</dbReference>
<feature type="region of interest" description="Disordered" evidence="1">
    <location>
        <begin position="284"/>
        <end position="307"/>
    </location>
</feature>
<sequence>MTNSNQNHEFDYLNENSAESLPESNTTNGNHRSTQATVVADEDISPEEEQLLAGYNPTASQLISEEYRLKQDAEKAVERPLAEKPSVRLGSVVALVGIVIASGSLLWFGFLQPKPPTKQAVKTTNPSPTTETALDESAELKSRLAFQDQQQQLKVEPVAAKSPTPTLQNQPKPTPSSPRAAPQTFAPRTAVASRITPITPVRISQPTPPSVRYNSPIPVRGFQPAPPSVRYNSPTSVNYKASPPIRQPESNVDPYQQWNQLASLGQLQIGNYQAGETQEEFAVKTQTPTDSKPTASASITTPQDPGIQTVLIGSKSSDSKTNNLTPGMLGILNRTPVAPADLNASLANFNAGGIKEVSLGTSTKGRLIMPMIWDEGGNNPNDRFAVELTKPLKATDGTVALPAGTVLVARTAAVGKKNNLVSASAIAVIYPDSQGTVKQETIPAETLLIRGRDKRPLIAQKLNDVGSDIAQQDLLVGLLSSLVRVGSIVNQPRTQSSTVVSSGTFNQSTVSSNSNPQIWAAALEGFFSPVSERLSRRSDQAVQELLQRPNIQFLPEGTEVSVVVNNFLKVER</sequence>
<protein>
    <recommendedName>
        <fullName evidence="5">Bacterial conjugation TrbI-like protein</fullName>
    </recommendedName>
</protein>
<dbReference type="RefSeq" id="WP_015328407.1">
    <property type="nucleotide sequence ID" value="NC_020050.1"/>
</dbReference>
<dbReference type="PATRIC" id="fig|56107.3.peg.7072"/>
<keyword evidence="4" id="KW-1185">Reference proteome</keyword>
<keyword evidence="3" id="KW-0614">Plasmid</keyword>